<dbReference type="PANTHER" id="PTHR43649">
    <property type="entry name" value="ARABINOSE-BINDING PROTEIN-RELATED"/>
    <property type="match status" value="1"/>
</dbReference>
<dbReference type="PANTHER" id="PTHR43649:SF12">
    <property type="entry name" value="DIACETYLCHITOBIOSE BINDING PROTEIN DASA"/>
    <property type="match status" value="1"/>
</dbReference>
<comment type="caution">
    <text evidence="1">The sequence shown here is derived from an EMBL/GenBank/DDBJ whole genome shotgun (WGS) entry which is preliminary data.</text>
</comment>
<dbReference type="InterPro" id="IPR050490">
    <property type="entry name" value="Bact_solute-bd_prot1"/>
</dbReference>
<dbReference type="InterPro" id="IPR006059">
    <property type="entry name" value="SBP"/>
</dbReference>
<reference evidence="1 2" key="1">
    <citation type="submission" date="2019-03" db="EMBL/GenBank/DDBJ databases">
        <title>Draft genome sequences of novel Actinobacteria.</title>
        <authorList>
            <person name="Sahin N."/>
            <person name="Ay H."/>
            <person name="Saygin H."/>
        </authorList>
    </citation>
    <scope>NUCLEOTIDE SEQUENCE [LARGE SCALE GENOMIC DNA]</scope>
    <source>
        <strain evidence="1 2">KC310</strain>
    </source>
</reference>
<evidence type="ECO:0000313" key="2">
    <source>
        <dbReference type="Proteomes" id="UP000295258"/>
    </source>
</evidence>
<protein>
    <submittedName>
        <fullName evidence="1">Extracellular solute-binding protein</fullName>
    </submittedName>
</protein>
<dbReference type="SUPFAM" id="SSF53850">
    <property type="entry name" value="Periplasmic binding protein-like II"/>
    <property type="match status" value="1"/>
</dbReference>
<organism evidence="1 2">
    <name type="scientific">Nonomuraea deserti</name>
    <dbReference type="NCBI Taxonomy" id="1848322"/>
    <lineage>
        <taxon>Bacteria</taxon>
        <taxon>Bacillati</taxon>
        <taxon>Actinomycetota</taxon>
        <taxon>Actinomycetes</taxon>
        <taxon>Streptosporangiales</taxon>
        <taxon>Streptosporangiaceae</taxon>
        <taxon>Nonomuraea</taxon>
    </lineage>
</organism>
<dbReference type="Proteomes" id="UP000295258">
    <property type="component" value="Unassembled WGS sequence"/>
</dbReference>
<evidence type="ECO:0000313" key="1">
    <source>
        <dbReference type="EMBL" id="TDC97531.1"/>
    </source>
</evidence>
<dbReference type="PROSITE" id="PS51318">
    <property type="entry name" value="TAT"/>
    <property type="match status" value="1"/>
</dbReference>
<dbReference type="InterPro" id="IPR006311">
    <property type="entry name" value="TAT_signal"/>
</dbReference>
<dbReference type="Pfam" id="PF13416">
    <property type="entry name" value="SBP_bac_8"/>
    <property type="match status" value="1"/>
</dbReference>
<dbReference type="Gene3D" id="3.40.190.10">
    <property type="entry name" value="Periplasmic binding protein-like II"/>
    <property type="match status" value="2"/>
</dbReference>
<keyword evidence="2" id="KW-1185">Reference proteome</keyword>
<gene>
    <name evidence="1" type="ORF">E1292_37020</name>
</gene>
<proteinExistence type="predicted"/>
<sequence length="510" mass="55202">MPRGKNDFATRQHCFTRPFTAAGWKAGPMSAMTRRGFLAAAGTLAVAAAASACGGGGGSGGASLTWWDHQNQLQKAKAEIFATYAKSPGGVPVQYTYYNPAKMGQALQLAKQSNQLPDIRSNAGLNLPAAALVAAGWAQPLNLSEEARARVKDSLVEGVHIFDGKIYAFPIFSHQVYVAVPWFNTELVGRAGLDPQAPPKTYDEFRAAARAVQQSAGEGTYGWVWNIGMPDRLGEQVHDMAQAAGFAGGQGRLYESGEYKFHADEYLDVIEFLVSLRDDKVLVPGSNSWVDDVARARWTAGLAAYYFDGPWCPGVALQDMPEFGEKLGVGPMLVPDAGTAVATYHVPQPGDYWLSPTTEHAQAANTLLSDYFATPDYSRRVAETMSQPPRDIDVVDRSQAHPAYKKLIGWFRESVRLAPDPIAGNADIQQVQIASKPVRPALGDIVQGALTGDVTDVRAALTKLSSDTAKDRDRAIAAARKKGAKVSLDDYAFPNWKPGEDYTKPMYDKR</sequence>
<dbReference type="AlphaFoldDB" id="A0A4R4UZ05"/>
<accession>A0A4R4UZ05</accession>
<name>A0A4R4UZ05_9ACTN</name>
<dbReference type="EMBL" id="SMKO01000152">
    <property type="protein sequence ID" value="TDC97531.1"/>
    <property type="molecule type" value="Genomic_DNA"/>
</dbReference>